<proteinExistence type="predicted"/>
<name>A0A7C3UIY1_9EURY</name>
<organism evidence="2">
    <name type="scientific">Geoglobus ahangari</name>
    <dbReference type="NCBI Taxonomy" id="113653"/>
    <lineage>
        <taxon>Archaea</taxon>
        <taxon>Methanobacteriati</taxon>
        <taxon>Methanobacteriota</taxon>
        <taxon>Archaeoglobi</taxon>
        <taxon>Archaeoglobales</taxon>
        <taxon>Archaeoglobaceae</taxon>
        <taxon>Geoglobus</taxon>
    </lineage>
</organism>
<dbReference type="PANTHER" id="PTHR36837">
    <property type="entry name" value="POLY(3-HYDROXYALKANOATE) POLYMERASE SUBUNIT PHAC"/>
    <property type="match status" value="1"/>
</dbReference>
<dbReference type="AlphaFoldDB" id="A0A7C3UIY1"/>
<dbReference type="InterPro" id="IPR000073">
    <property type="entry name" value="AB_hydrolase_1"/>
</dbReference>
<dbReference type="GO" id="GO:0016787">
    <property type="term" value="F:hydrolase activity"/>
    <property type="evidence" value="ECO:0007669"/>
    <property type="project" value="UniProtKB-KW"/>
</dbReference>
<feature type="domain" description="AB hydrolase-1" evidence="1">
    <location>
        <begin position="39"/>
        <end position="301"/>
    </location>
</feature>
<accession>A0A7C3UIY1</accession>
<sequence length="325" mass="38070">MLIEKIRDIKPGYSEFEVAHEDWMFRLLHYKSKPKLKTPLLICYAYINRPYILDLHKDVSVVKRLINAGLDVWMVDWGYPTLADRHLKISDYIDYLDFCVDFIRKKKSVDSVTLHGYCLGSTLSVIYASLYPEKIRNLVIQTPPINFDTKNTLAIWAKYTDPVRVSRAMLNATGDFLNLAFLLVDPIRLAVEKYQSLLDNLDNEKFVRDFFFMDYWIFDSPAIPGKVYEEYITRWYHRNELIKGEYDVDGRKVDLNNIKMPTLVLVAERDHITPPDSVMSFFESIPSKDKKLLMSEKGHIGLTVSRSSHKKIWVEAVEWIVERSK</sequence>
<keyword evidence="2" id="KW-0378">Hydrolase</keyword>
<comment type="caution">
    <text evidence="2">The sequence shown here is derived from an EMBL/GenBank/DDBJ whole genome shotgun (WGS) entry which is preliminary data.</text>
</comment>
<evidence type="ECO:0000313" key="3">
    <source>
        <dbReference type="EMBL" id="HGU58640.1"/>
    </source>
</evidence>
<dbReference type="Pfam" id="PF00561">
    <property type="entry name" value="Abhydrolase_1"/>
    <property type="match status" value="1"/>
</dbReference>
<evidence type="ECO:0000313" key="4">
    <source>
        <dbReference type="EMBL" id="HHF48461.1"/>
    </source>
</evidence>
<gene>
    <name evidence="4" type="ORF">ENL48_04675</name>
    <name evidence="3" type="ORF">ENT89_00120</name>
    <name evidence="2" type="ORF">ENX77_05995</name>
</gene>
<dbReference type="InterPro" id="IPR029058">
    <property type="entry name" value="AB_hydrolase_fold"/>
</dbReference>
<evidence type="ECO:0000259" key="1">
    <source>
        <dbReference type="Pfam" id="PF00561"/>
    </source>
</evidence>
<reference evidence="2" key="1">
    <citation type="journal article" date="2020" name="mSystems">
        <title>Genome- and Community-Level Interaction Insights into Carbon Utilization and Element Cycling Functions of Hydrothermarchaeota in Hydrothermal Sediment.</title>
        <authorList>
            <person name="Zhou Z."/>
            <person name="Liu Y."/>
            <person name="Xu W."/>
            <person name="Pan J."/>
            <person name="Luo Z.H."/>
            <person name="Li M."/>
        </authorList>
    </citation>
    <scope>NUCLEOTIDE SEQUENCE [LARGE SCALE GENOMIC DNA]</scope>
    <source>
        <strain evidence="4">SpSt-10</strain>
        <strain evidence="3">SpSt-62</strain>
        <strain evidence="2">SpSt-97</strain>
    </source>
</reference>
<dbReference type="EMBL" id="DTPI01000031">
    <property type="protein sequence ID" value="HGE66647.1"/>
    <property type="molecule type" value="Genomic_DNA"/>
</dbReference>
<dbReference type="InterPro" id="IPR051321">
    <property type="entry name" value="PHA/PHB_synthase"/>
</dbReference>
<evidence type="ECO:0000313" key="2">
    <source>
        <dbReference type="EMBL" id="HGE66647.1"/>
    </source>
</evidence>
<protein>
    <submittedName>
        <fullName evidence="2">Alpha/beta fold hydrolase</fullName>
    </submittedName>
</protein>
<dbReference type="SUPFAM" id="SSF53474">
    <property type="entry name" value="alpha/beta-Hydrolases"/>
    <property type="match status" value="1"/>
</dbReference>
<dbReference type="PANTHER" id="PTHR36837:SF2">
    <property type="entry name" value="POLY(3-HYDROXYALKANOATE) POLYMERASE SUBUNIT PHAC"/>
    <property type="match status" value="1"/>
</dbReference>
<dbReference type="Gene3D" id="3.40.50.1820">
    <property type="entry name" value="alpha/beta hydrolase"/>
    <property type="match status" value="1"/>
</dbReference>
<dbReference type="EMBL" id="DRUC01000068">
    <property type="protein sequence ID" value="HHF48461.1"/>
    <property type="molecule type" value="Genomic_DNA"/>
</dbReference>
<dbReference type="EMBL" id="DTAK01000001">
    <property type="protein sequence ID" value="HGU58640.1"/>
    <property type="molecule type" value="Genomic_DNA"/>
</dbReference>